<name>A0ABR4NBY2_9FUNG</name>
<organism evidence="2 3">
    <name type="scientific">Polyrhizophydium stewartii</name>
    <dbReference type="NCBI Taxonomy" id="2732419"/>
    <lineage>
        <taxon>Eukaryota</taxon>
        <taxon>Fungi</taxon>
        <taxon>Fungi incertae sedis</taxon>
        <taxon>Chytridiomycota</taxon>
        <taxon>Chytridiomycota incertae sedis</taxon>
        <taxon>Chytridiomycetes</taxon>
        <taxon>Rhizophydiales</taxon>
        <taxon>Rhizophydiales incertae sedis</taxon>
        <taxon>Polyrhizophydium</taxon>
    </lineage>
</organism>
<dbReference type="InterPro" id="IPR036770">
    <property type="entry name" value="Ankyrin_rpt-contain_sf"/>
</dbReference>
<evidence type="ECO:0000256" key="1">
    <source>
        <dbReference type="SAM" id="MobiDB-lite"/>
    </source>
</evidence>
<feature type="region of interest" description="Disordered" evidence="1">
    <location>
        <begin position="1"/>
        <end position="39"/>
    </location>
</feature>
<dbReference type="SUPFAM" id="SSF48403">
    <property type="entry name" value="Ankyrin repeat"/>
    <property type="match status" value="1"/>
</dbReference>
<proteinExistence type="predicted"/>
<dbReference type="Gene3D" id="1.25.40.20">
    <property type="entry name" value="Ankyrin repeat-containing domain"/>
    <property type="match status" value="1"/>
</dbReference>
<dbReference type="PANTHER" id="PTHR46586:SF3">
    <property type="entry name" value="ANKYRIN REPEAT-CONTAINING PROTEIN"/>
    <property type="match status" value="1"/>
</dbReference>
<reference evidence="2 3" key="1">
    <citation type="submission" date="2023-09" db="EMBL/GenBank/DDBJ databases">
        <title>Pangenome analysis of Batrachochytrium dendrobatidis and related Chytrids.</title>
        <authorList>
            <person name="Yacoub M.N."/>
            <person name="Stajich J.E."/>
            <person name="James T.Y."/>
        </authorList>
    </citation>
    <scope>NUCLEOTIDE SEQUENCE [LARGE SCALE GENOMIC DNA]</scope>
    <source>
        <strain evidence="2 3">JEL0888</strain>
    </source>
</reference>
<dbReference type="PANTHER" id="PTHR46586">
    <property type="entry name" value="ANKYRIN REPEAT-CONTAINING PROTEIN"/>
    <property type="match status" value="1"/>
</dbReference>
<dbReference type="Proteomes" id="UP001527925">
    <property type="component" value="Unassembled WGS sequence"/>
</dbReference>
<feature type="compositionally biased region" description="Basic and acidic residues" evidence="1">
    <location>
        <begin position="13"/>
        <end position="25"/>
    </location>
</feature>
<evidence type="ECO:0008006" key="4">
    <source>
        <dbReference type="Google" id="ProtNLM"/>
    </source>
</evidence>
<dbReference type="EMBL" id="JADGIZ020000013">
    <property type="protein sequence ID" value="KAL2917032.1"/>
    <property type="molecule type" value="Genomic_DNA"/>
</dbReference>
<protein>
    <recommendedName>
        <fullName evidence="4">Ankyrin repeat protein</fullName>
    </recommendedName>
</protein>
<sequence length="385" mass="43188">MRSLVAEAKRRRIQAEEQRIAEQQRQHPPAPPLPAGASHWDRLPAELHGMIIEASGPLTKLAVGAMTPEQLEAASSEEQEQAWEDAFATNWQGNLGLLPNTSLGVKSFMHINSRTMHTRVSELDFYDFKQGLTYCALVREWRDFIDVDRNPEYLASLATLAGALWMLRELIDERRTVKPSERLALAAASAGHLEVVKFLHERSPDGSWSSDLAAVSISNGQLDVAEWLLANRTEGCDPNRLDSVIAYGRPDSYVKMVVERGWMTVDARAVSRAAASRSIDMMQLLRAKGGDNVFTADAMDDAANNGVEMLKWLRHEFGFVPTTQALTNALYRDDVDVARWLLETFPDFAWDMRAAKYMLNSEEGTPKCALVLRNWAAQHDQTFDD</sequence>
<evidence type="ECO:0000313" key="2">
    <source>
        <dbReference type="EMBL" id="KAL2917032.1"/>
    </source>
</evidence>
<accession>A0ABR4NBY2</accession>
<evidence type="ECO:0000313" key="3">
    <source>
        <dbReference type="Proteomes" id="UP001527925"/>
    </source>
</evidence>
<keyword evidence="3" id="KW-1185">Reference proteome</keyword>
<gene>
    <name evidence="2" type="ORF">HK105_203464</name>
</gene>
<dbReference type="InterPro" id="IPR052050">
    <property type="entry name" value="SecEffector_AnkRepeat"/>
</dbReference>
<comment type="caution">
    <text evidence="2">The sequence shown here is derived from an EMBL/GenBank/DDBJ whole genome shotgun (WGS) entry which is preliminary data.</text>
</comment>